<proteinExistence type="predicted"/>
<dbReference type="PROSITE" id="PS50808">
    <property type="entry name" value="ZF_BED"/>
    <property type="match status" value="1"/>
</dbReference>
<keyword evidence="11" id="KW-1185">Reference proteome</keyword>
<dbReference type="InterPro" id="IPR036236">
    <property type="entry name" value="Znf_C2H2_sf"/>
</dbReference>
<evidence type="ECO:0000256" key="7">
    <source>
        <dbReference type="SAM" id="MobiDB-lite"/>
    </source>
</evidence>
<dbReference type="GO" id="GO:0005634">
    <property type="term" value="C:nucleus"/>
    <property type="evidence" value="ECO:0007669"/>
    <property type="project" value="UniProtKB-SubCell"/>
</dbReference>
<sequence length="298" mass="31443">MGKKKRREEVVATQRRIYCYYCDRAFDDEKILIQHQKARHFKCHICHKKLSTASGMVIHMVQVHKENITTVPNAKPGKDSVDLEIYGMEGVPGEPSAYADPSKRPRLDGPGGLPMGFPSGMPGGFPPRPPPPPPHLQVPGMMHMRPPPPGPPPRPPFAGAPVAPPHLSAPGGFPPHIAAAPVQPPFGVPPPWAAGGAPGIPVPGVPPPGVIPPGMPGMPVPSAPHAAAPGFPPTTVPGYPYPGAPAAIPSATQGPPSELATELAKPDGMVFYDEQVSMEEKRALRPKYGYKPLATSAH</sequence>
<dbReference type="PANTHER" id="PTHR23215">
    <property type="entry name" value="ZINC FINGER PROTEIN 207"/>
    <property type="match status" value="1"/>
</dbReference>
<organism evidence="10 11">
    <name type="scientific">Pythium oligandrum</name>
    <name type="common">Mycoparasitic fungus</name>
    <dbReference type="NCBI Taxonomy" id="41045"/>
    <lineage>
        <taxon>Eukaryota</taxon>
        <taxon>Sar</taxon>
        <taxon>Stramenopiles</taxon>
        <taxon>Oomycota</taxon>
        <taxon>Peronosporomycetes</taxon>
        <taxon>Pythiales</taxon>
        <taxon>Pythiaceae</taxon>
        <taxon>Pythium</taxon>
    </lineage>
</organism>
<evidence type="ECO:0000256" key="2">
    <source>
        <dbReference type="ARBA" id="ARBA00022723"/>
    </source>
</evidence>
<evidence type="ECO:0000313" key="10">
    <source>
        <dbReference type="EMBL" id="TMW56003.1"/>
    </source>
</evidence>
<feature type="compositionally biased region" description="Pro residues" evidence="7">
    <location>
        <begin position="145"/>
        <end position="159"/>
    </location>
</feature>
<dbReference type="GO" id="GO:0008270">
    <property type="term" value="F:zinc ion binding"/>
    <property type="evidence" value="ECO:0007669"/>
    <property type="project" value="UniProtKB-KW"/>
</dbReference>
<reference evidence="10" key="1">
    <citation type="submission" date="2019-03" db="EMBL/GenBank/DDBJ databases">
        <title>Long read genome sequence of the mycoparasitic Pythium oligandrum ATCC 38472 isolated from sugarbeet rhizosphere.</title>
        <authorList>
            <person name="Gaulin E."/>
        </authorList>
    </citation>
    <scope>NUCLEOTIDE SEQUENCE</scope>
    <source>
        <strain evidence="10">ATCC 38472_TT</strain>
    </source>
</reference>
<feature type="domain" description="C2H2-type" evidence="8">
    <location>
        <begin position="17"/>
        <end position="40"/>
    </location>
</feature>
<keyword evidence="5" id="KW-0539">Nucleus</keyword>
<dbReference type="OrthoDB" id="1306014at2759"/>
<dbReference type="Gene3D" id="3.30.160.60">
    <property type="entry name" value="Classic Zinc Finger"/>
    <property type="match status" value="1"/>
</dbReference>
<dbReference type="CDD" id="cd20908">
    <property type="entry name" value="SUF4-like"/>
    <property type="match status" value="1"/>
</dbReference>
<dbReference type="InterPro" id="IPR003656">
    <property type="entry name" value="Znf_BED"/>
</dbReference>
<evidence type="ECO:0000256" key="3">
    <source>
        <dbReference type="ARBA" id="ARBA00022771"/>
    </source>
</evidence>
<dbReference type="PANTHER" id="PTHR23215:SF0">
    <property type="entry name" value="BUB3-INTERACTING AND GLEBS MOTIF-CONTAINING PROTEIN ZNF207"/>
    <property type="match status" value="1"/>
</dbReference>
<evidence type="ECO:0000256" key="6">
    <source>
        <dbReference type="PROSITE-ProRule" id="PRU00042"/>
    </source>
</evidence>
<keyword evidence="2" id="KW-0479">Metal-binding</keyword>
<dbReference type="Proteomes" id="UP000794436">
    <property type="component" value="Unassembled WGS sequence"/>
</dbReference>
<evidence type="ECO:0000259" key="8">
    <source>
        <dbReference type="PROSITE" id="PS50157"/>
    </source>
</evidence>
<evidence type="ECO:0000313" key="11">
    <source>
        <dbReference type="Proteomes" id="UP000794436"/>
    </source>
</evidence>
<dbReference type="SMART" id="SM00355">
    <property type="entry name" value="ZnF_C2H2"/>
    <property type="match status" value="2"/>
</dbReference>
<evidence type="ECO:0000256" key="4">
    <source>
        <dbReference type="ARBA" id="ARBA00022833"/>
    </source>
</evidence>
<evidence type="ECO:0000259" key="9">
    <source>
        <dbReference type="PROSITE" id="PS50808"/>
    </source>
</evidence>
<dbReference type="PROSITE" id="PS00028">
    <property type="entry name" value="ZINC_FINGER_C2H2_1"/>
    <property type="match status" value="2"/>
</dbReference>
<evidence type="ECO:0000256" key="1">
    <source>
        <dbReference type="ARBA" id="ARBA00004123"/>
    </source>
</evidence>
<dbReference type="PROSITE" id="PS50157">
    <property type="entry name" value="ZINC_FINGER_C2H2_2"/>
    <property type="match status" value="1"/>
</dbReference>
<dbReference type="SUPFAM" id="SSF57667">
    <property type="entry name" value="beta-beta-alpha zinc fingers"/>
    <property type="match status" value="1"/>
</dbReference>
<protein>
    <submittedName>
        <fullName evidence="10">Uncharacterized protein</fullName>
    </submittedName>
</protein>
<dbReference type="InterPro" id="IPR013087">
    <property type="entry name" value="Znf_C2H2_type"/>
</dbReference>
<comment type="caution">
    <text evidence="10">The sequence shown here is derived from an EMBL/GenBank/DDBJ whole genome shotgun (WGS) entry which is preliminary data.</text>
</comment>
<comment type="subcellular location">
    <subcellularLocation>
        <location evidence="1">Nucleus</location>
    </subcellularLocation>
</comment>
<accession>A0A8K1C452</accession>
<evidence type="ECO:0000256" key="5">
    <source>
        <dbReference type="ARBA" id="ARBA00023242"/>
    </source>
</evidence>
<dbReference type="GO" id="GO:0003677">
    <property type="term" value="F:DNA binding"/>
    <property type="evidence" value="ECO:0007669"/>
    <property type="project" value="InterPro"/>
</dbReference>
<feature type="region of interest" description="Disordered" evidence="7">
    <location>
        <begin position="92"/>
        <end position="159"/>
    </location>
</feature>
<dbReference type="AlphaFoldDB" id="A0A8K1C452"/>
<gene>
    <name evidence="10" type="ORF">Poli38472_008651</name>
</gene>
<feature type="compositionally biased region" description="Pro residues" evidence="7">
    <location>
        <begin position="124"/>
        <end position="136"/>
    </location>
</feature>
<feature type="domain" description="BED-type" evidence="9">
    <location>
        <begin position="12"/>
        <end position="71"/>
    </location>
</feature>
<keyword evidence="4" id="KW-0862">Zinc</keyword>
<dbReference type="EMBL" id="SPLM01000146">
    <property type="protein sequence ID" value="TMW56003.1"/>
    <property type="molecule type" value="Genomic_DNA"/>
</dbReference>
<keyword evidence="3 6" id="KW-0863">Zinc-finger</keyword>
<name>A0A8K1C452_PYTOL</name>